<organism evidence="4 5">
    <name type="scientific">Streptomyces venezuelae</name>
    <dbReference type="NCBI Taxonomy" id="54571"/>
    <lineage>
        <taxon>Bacteria</taxon>
        <taxon>Bacillati</taxon>
        <taxon>Actinomycetota</taxon>
        <taxon>Actinomycetes</taxon>
        <taxon>Kitasatosporales</taxon>
        <taxon>Streptomycetaceae</taxon>
        <taxon>Streptomyces</taxon>
    </lineage>
</organism>
<gene>
    <name evidence="4" type="ORF">DEJ49_09990</name>
</gene>
<feature type="compositionally biased region" description="Basic and acidic residues" evidence="1">
    <location>
        <begin position="202"/>
        <end position="222"/>
    </location>
</feature>
<feature type="region of interest" description="Disordered" evidence="1">
    <location>
        <begin position="193"/>
        <end position="222"/>
    </location>
</feature>
<dbReference type="Pfam" id="PF04213">
    <property type="entry name" value="HtaA"/>
    <property type="match status" value="2"/>
</dbReference>
<feature type="compositionally biased region" description="Basic and acidic residues" evidence="1">
    <location>
        <begin position="404"/>
        <end position="418"/>
    </location>
</feature>
<feature type="domain" description="Htaa" evidence="3">
    <location>
        <begin position="24"/>
        <end position="188"/>
    </location>
</feature>
<feature type="transmembrane region" description="Helical" evidence="2">
    <location>
        <begin position="427"/>
        <end position="449"/>
    </location>
</feature>
<keyword evidence="2" id="KW-0812">Transmembrane</keyword>
<reference evidence="4 5" key="1">
    <citation type="submission" date="2018-05" db="EMBL/GenBank/DDBJ databases">
        <title>Streptomyces venezuelae.</title>
        <authorList>
            <person name="Kim W."/>
            <person name="Lee N."/>
            <person name="Cho B.-K."/>
        </authorList>
    </citation>
    <scope>NUCLEOTIDE SEQUENCE [LARGE SCALE GENOMIC DNA]</scope>
    <source>
        <strain evidence="4 5">ATCC 14585</strain>
    </source>
</reference>
<evidence type="ECO:0000256" key="2">
    <source>
        <dbReference type="SAM" id="Phobius"/>
    </source>
</evidence>
<protein>
    <submittedName>
        <fullName evidence="4">Htaa domain protein</fullName>
    </submittedName>
</protein>
<dbReference type="EMBL" id="CP029191">
    <property type="protein sequence ID" value="QES41298.1"/>
    <property type="molecule type" value="Genomic_DNA"/>
</dbReference>
<dbReference type="RefSeq" id="WP_150183805.1">
    <property type="nucleotide sequence ID" value="NZ_CP029191.1"/>
</dbReference>
<dbReference type="AlphaFoldDB" id="A0A5P2CI23"/>
<dbReference type="InterPro" id="IPR007331">
    <property type="entry name" value="Htaa"/>
</dbReference>
<accession>A0A5P2CI23</accession>
<evidence type="ECO:0000313" key="4">
    <source>
        <dbReference type="EMBL" id="QES41298.1"/>
    </source>
</evidence>
<keyword evidence="2" id="KW-0472">Membrane</keyword>
<evidence type="ECO:0000256" key="1">
    <source>
        <dbReference type="SAM" id="MobiDB-lite"/>
    </source>
</evidence>
<sequence length="466" mass="47806">MSREAAALFPAAVAHADDRTVRGGRLDWGIKSSFQSYVTGPIAQGGSTLRGGAATVGGSQFRFHSAKGSYDPDSGTFSAGFSGGVRFTGHKKDGSYQLDLTISRPTVKVSRGTGTLYADMVSKEKGTGKVTSTPQVPLAALDVSGIGMKGGTGPIALDNLPATLTSQGAKAFAGYYPAGTALDPVSLSTDLVAKSAPAKAPSDGKAKDEEKEKAEKEPEAGRIENAAVDWGVRRTFREYVTGPIAKGEWKLSAGAQDGGALFRFPKGEGTYDEKKHTLAADFAGSVRFTGAHGLDLTLAGITVEVKDGRGTLSADVDSEGHRGTTLKDAPLITFPATEEELKPEDGLVALAEVPSKLTAEGAKAFGGMYKAGSAMDPVSLAVALDTETKLPALPDLGSSARPEPAAEKQARPRTEKTADSAGSSSNAVPIGVGAGVAVLLAAAVTFGVVRKRRASTDTSASPSDDS</sequence>
<proteinExistence type="predicted"/>
<evidence type="ECO:0000259" key="3">
    <source>
        <dbReference type="Pfam" id="PF04213"/>
    </source>
</evidence>
<feature type="region of interest" description="Disordered" evidence="1">
    <location>
        <begin position="392"/>
        <end position="428"/>
    </location>
</feature>
<dbReference type="Proteomes" id="UP000324015">
    <property type="component" value="Chromosome"/>
</dbReference>
<feature type="domain" description="Htaa" evidence="3">
    <location>
        <begin position="226"/>
        <end position="380"/>
    </location>
</feature>
<evidence type="ECO:0000313" key="5">
    <source>
        <dbReference type="Proteomes" id="UP000324015"/>
    </source>
</evidence>
<keyword evidence="2" id="KW-1133">Transmembrane helix</keyword>
<name>A0A5P2CI23_STRVZ</name>